<sequence length="245" mass="27380">MMPIILFYIFATILLLSAVMVVCSRNSVHAALFLVLVFCNASGLFLLAGAEFLAILLIAIYSGAVMILFLFIVMTMQTNLVQLKEGMQSYMPVGFCIAAVLVVELIIVAINWHIDPQIAQASQQPLLQNMSNTQALGALIYTDYILLFQICGLVLLVAMIGAIVLTLRKRPNNRRQVVARQHMREPHQSLEMRSIELNKGVDELGGFLRPKETYFGVSQEDSFGPKPGDKMDITEKRQQMKEQSK</sequence>
<feature type="transmembrane region" description="Helical" evidence="2">
    <location>
        <begin position="54"/>
        <end position="73"/>
    </location>
</feature>
<feature type="transmembrane region" description="Helical" evidence="2">
    <location>
        <begin position="6"/>
        <end position="23"/>
    </location>
</feature>
<keyword evidence="2" id="KW-0874">Quinone</keyword>
<dbReference type="Gene3D" id="1.20.120.1200">
    <property type="entry name" value="NADH-ubiquinone/plastoquinone oxidoreductase chain 6, subunit NuoJ"/>
    <property type="match status" value="1"/>
</dbReference>
<evidence type="ECO:0000256" key="2">
    <source>
        <dbReference type="RuleBase" id="RU004429"/>
    </source>
</evidence>
<name>A0ABN8W189_9PROT</name>
<feature type="compositionally biased region" description="Basic and acidic residues" evidence="3">
    <location>
        <begin position="227"/>
        <end position="245"/>
    </location>
</feature>
<feature type="region of interest" description="Disordered" evidence="3">
    <location>
        <begin position="217"/>
        <end position="245"/>
    </location>
</feature>
<evidence type="ECO:0000256" key="1">
    <source>
        <dbReference type="ARBA" id="ARBA00005698"/>
    </source>
</evidence>
<feature type="transmembrane region" description="Helical" evidence="2">
    <location>
        <begin position="30"/>
        <end position="48"/>
    </location>
</feature>
<evidence type="ECO:0000256" key="3">
    <source>
        <dbReference type="SAM" id="MobiDB-lite"/>
    </source>
</evidence>
<proteinExistence type="inferred from homology"/>
<dbReference type="EC" id="7.1.1.-" evidence="2"/>
<evidence type="ECO:0000313" key="4">
    <source>
        <dbReference type="EMBL" id="CAI3922460.1"/>
    </source>
</evidence>
<dbReference type="InterPro" id="IPR001457">
    <property type="entry name" value="NADH_UbQ/plastoQ_OxRdtase_su6"/>
</dbReference>
<gene>
    <name evidence="4" type="ORF">R83534S58_LOCUS10</name>
</gene>
<comment type="similarity">
    <text evidence="1 2">Belongs to the complex I subunit 6 family.</text>
</comment>
<organism evidence="4 5">
    <name type="scientific">Commensalibacter papalotli</name>
    <name type="common">ex Botero et al. 2024</name>
    <dbReference type="NCBI Taxonomy" id="2972766"/>
    <lineage>
        <taxon>Bacteria</taxon>
        <taxon>Pseudomonadati</taxon>
        <taxon>Pseudomonadota</taxon>
        <taxon>Alphaproteobacteria</taxon>
        <taxon>Acetobacterales</taxon>
        <taxon>Acetobacteraceae</taxon>
    </lineage>
</organism>
<keyword evidence="2" id="KW-0520">NAD</keyword>
<protein>
    <recommendedName>
        <fullName evidence="2">NADH-quinone oxidoreductase subunit J</fullName>
        <ecNumber evidence="2">7.1.1.-</ecNumber>
    </recommendedName>
</protein>
<keyword evidence="2" id="KW-0812">Transmembrane</keyword>
<feature type="transmembrane region" description="Helical" evidence="2">
    <location>
        <begin position="144"/>
        <end position="167"/>
    </location>
</feature>
<comment type="subcellular location">
    <subcellularLocation>
        <location evidence="2">Cell membrane</location>
        <topology evidence="2">Multi-pass membrane protein</topology>
    </subcellularLocation>
</comment>
<dbReference type="PANTHER" id="PTHR33269">
    <property type="entry name" value="NADH-UBIQUINONE OXIDOREDUCTASE CHAIN 6"/>
    <property type="match status" value="1"/>
</dbReference>
<comment type="catalytic activity">
    <reaction evidence="2">
        <text>a quinone + NADH + 5 H(+)(in) = a quinol + NAD(+) + 4 H(+)(out)</text>
        <dbReference type="Rhea" id="RHEA:57888"/>
        <dbReference type="ChEBI" id="CHEBI:15378"/>
        <dbReference type="ChEBI" id="CHEBI:24646"/>
        <dbReference type="ChEBI" id="CHEBI:57540"/>
        <dbReference type="ChEBI" id="CHEBI:57945"/>
        <dbReference type="ChEBI" id="CHEBI:132124"/>
    </reaction>
</comment>
<dbReference type="Pfam" id="PF00499">
    <property type="entry name" value="Oxidored_q3"/>
    <property type="match status" value="1"/>
</dbReference>
<dbReference type="Proteomes" id="UP001154272">
    <property type="component" value="Unassembled WGS sequence"/>
</dbReference>
<dbReference type="EMBL" id="CAMXCH010000001">
    <property type="protein sequence ID" value="CAI3922460.1"/>
    <property type="molecule type" value="Genomic_DNA"/>
</dbReference>
<keyword evidence="2" id="KW-1133">Transmembrane helix</keyword>
<comment type="function">
    <text evidence="2">NDH-1 shuttles electrons from NADH, via FMN and iron-sulfur (Fe-S) centers, to quinones in the respiratory chain. Couples the redox reaction to proton translocation (for every two electrons transferred, four hydrogen ions are translocated across the cytoplasmic membrane), and thus conserves the redox energy in a proton gradient.</text>
</comment>
<dbReference type="NCBIfam" id="NF005164">
    <property type="entry name" value="PRK06638.1-4"/>
    <property type="match status" value="1"/>
</dbReference>
<keyword evidence="2" id="KW-0472">Membrane</keyword>
<keyword evidence="5" id="KW-1185">Reference proteome</keyword>
<reference evidence="4" key="1">
    <citation type="submission" date="2022-10" db="EMBL/GenBank/DDBJ databases">
        <authorList>
            <person name="Botero Cardona J."/>
        </authorList>
    </citation>
    <scope>NUCLEOTIDE SEQUENCE</scope>
    <source>
        <strain evidence="4">R-83534</strain>
    </source>
</reference>
<evidence type="ECO:0000313" key="5">
    <source>
        <dbReference type="Proteomes" id="UP001154272"/>
    </source>
</evidence>
<accession>A0ABN8W189</accession>
<comment type="caution">
    <text evidence="4">The sequence shown here is derived from an EMBL/GenBank/DDBJ whole genome shotgun (WGS) entry which is preliminary data.</text>
</comment>
<dbReference type="InterPro" id="IPR042106">
    <property type="entry name" value="Nuo/plastoQ_OxRdtase_6_NuoJ"/>
</dbReference>
<dbReference type="PANTHER" id="PTHR33269:SF17">
    <property type="entry name" value="NADH-UBIQUINONE OXIDOREDUCTASE CHAIN 6"/>
    <property type="match status" value="1"/>
</dbReference>
<feature type="transmembrane region" description="Helical" evidence="2">
    <location>
        <begin position="93"/>
        <end position="114"/>
    </location>
</feature>
<keyword evidence="2" id="KW-1003">Cell membrane</keyword>
<dbReference type="RefSeq" id="WP_034336782.1">
    <property type="nucleotide sequence ID" value="NZ_CAMXCH010000001.1"/>
</dbReference>